<accession>X0XF54</accession>
<reference evidence="3" key="1">
    <citation type="journal article" date="2014" name="Front. Microbiol.">
        <title>High frequency of phylogenetically diverse reductive dehalogenase-homologous genes in deep subseafloor sedimentary metagenomes.</title>
        <authorList>
            <person name="Kawai M."/>
            <person name="Futagami T."/>
            <person name="Toyoda A."/>
            <person name="Takaki Y."/>
            <person name="Nishi S."/>
            <person name="Hori S."/>
            <person name="Arai W."/>
            <person name="Tsubouchi T."/>
            <person name="Morono Y."/>
            <person name="Uchiyama I."/>
            <person name="Ito T."/>
            <person name="Fujiyama A."/>
            <person name="Inagaki F."/>
            <person name="Takami H."/>
        </authorList>
    </citation>
    <scope>NUCLEOTIDE SEQUENCE</scope>
    <source>
        <strain evidence="3">Expedition CK06-06</strain>
    </source>
</reference>
<dbReference type="EMBL" id="BARS01046999">
    <property type="protein sequence ID" value="GAG35283.1"/>
    <property type="molecule type" value="Genomic_DNA"/>
</dbReference>
<dbReference type="GO" id="GO:0016618">
    <property type="term" value="F:hydroxypyruvate reductase [NAD(P)H] activity"/>
    <property type="evidence" value="ECO:0007669"/>
    <property type="project" value="TreeGrafter"/>
</dbReference>
<evidence type="ECO:0000313" key="3">
    <source>
        <dbReference type="EMBL" id="GAG35283.1"/>
    </source>
</evidence>
<feature type="domain" description="D-isomer specific 2-hydroxyacid dehydrogenase catalytic" evidence="2">
    <location>
        <begin position="6"/>
        <end position="109"/>
    </location>
</feature>
<dbReference type="GO" id="GO:0030267">
    <property type="term" value="F:glyoxylate reductase (NADPH) activity"/>
    <property type="evidence" value="ECO:0007669"/>
    <property type="project" value="TreeGrafter"/>
</dbReference>
<organism evidence="3">
    <name type="scientific">marine sediment metagenome</name>
    <dbReference type="NCBI Taxonomy" id="412755"/>
    <lineage>
        <taxon>unclassified sequences</taxon>
        <taxon>metagenomes</taxon>
        <taxon>ecological metagenomes</taxon>
    </lineage>
</organism>
<protein>
    <recommendedName>
        <fullName evidence="2">D-isomer specific 2-hydroxyacid dehydrogenase catalytic domain-containing protein</fullName>
    </recommendedName>
</protein>
<evidence type="ECO:0000256" key="1">
    <source>
        <dbReference type="ARBA" id="ARBA00023002"/>
    </source>
</evidence>
<name>X0XF54_9ZZZZ</name>
<keyword evidence="1" id="KW-0560">Oxidoreductase</keyword>
<comment type="caution">
    <text evidence="3">The sequence shown here is derived from an EMBL/GenBank/DDBJ whole genome shotgun (WGS) entry which is preliminary data.</text>
</comment>
<dbReference type="Gene3D" id="3.40.50.720">
    <property type="entry name" value="NAD(P)-binding Rossmann-like Domain"/>
    <property type="match status" value="2"/>
</dbReference>
<dbReference type="InterPro" id="IPR006139">
    <property type="entry name" value="D-isomer_2_OHA_DH_cat_dom"/>
</dbReference>
<proteinExistence type="predicted"/>
<dbReference type="Pfam" id="PF00389">
    <property type="entry name" value="2-Hacid_dh"/>
    <property type="match status" value="1"/>
</dbReference>
<sequence>MDRKKIVITRKIPEAGVEKLKEIFDVVVSPFDRDVTQDEIIKMATGAQGLVSMVTNNLNKDIIDHLTPIKIIANYAVGFNNIDIEYAREKDIVVTNTPDVLTEATADIAMALILCVARRIVEGDRL</sequence>
<feature type="non-terminal residue" evidence="3">
    <location>
        <position position="126"/>
    </location>
</feature>
<dbReference type="PANTHER" id="PTHR10996:SF283">
    <property type="entry name" value="GLYOXYLATE_HYDROXYPYRUVATE REDUCTASE B"/>
    <property type="match status" value="1"/>
</dbReference>
<dbReference type="PANTHER" id="PTHR10996">
    <property type="entry name" value="2-HYDROXYACID DEHYDROGENASE-RELATED"/>
    <property type="match status" value="1"/>
</dbReference>
<dbReference type="SUPFAM" id="SSF52283">
    <property type="entry name" value="Formate/glycerate dehydrogenase catalytic domain-like"/>
    <property type="match status" value="1"/>
</dbReference>
<evidence type="ECO:0000259" key="2">
    <source>
        <dbReference type="Pfam" id="PF00389"/>
    </source>
</evidence>
<dbReference type="GO" id="GO:0005829">
    <property type="term" value="C:cytosol"/>
    <property type="evidence" value="ECO:0007669"/>
    <property type="project" value="TreeGrafter"/>
</dbReference>
<dbReference type="GO" id="GO:0051287">
    <property type="term" value="F:NAD binding"/>
    <property type="evidence" value="ECO:0007669"/>
    <property type="project" value="InterPro"/>
</dbReference>
<dbReference type="AlphaFoldDB" id="X0XF54"/>
<dbReference type="InterPro" id="IPR050223">
    <property type="entry name" value="D-isomer_2-hydroxyacid_DH"/>
</dbReference>
<gene>
    <name evidence="3" type="ORF">S01H1_70662</name>
</gene>